<sequence length="167" mass="19653">MSYLFKNRGMLLETIINQTNEFYIRNNICMIHKKNLDVKFKSVKYENENLNLDRAIIKGKSSVDYYGVLNGRFIAFEAKSTEENTLPLSNIRNHQIEYLNMVEKHKGIAFWIIYFKVQNTFFLIFHKDFIDGIKNKKSLHYEEALNIGKRLTLSFPGILNIAESLTF</sequence>
<proteinExistence type="inferred from homology"/>
<evidence type="ECO:0000256" key="5">
    <source>
        <dbReference type="ARBA" id="ARBA00022759"/>
    </source>
</evidence>
<feature type="binding site" evidence="13">
    <location>
        <position position="95"/>
    </location>
    <ligand>
        <name>Mg(2+)</name>
        <dbReference type="ChEBI" id="CHEBI:18420"/>
    </ligand>
</feature>
<keyword evidence="9 13" id="KW-0233">DNA recombination</keyword>
<dbReference type="HAMAP" id="MF_00130">
    <property type="entry name" value="RecU"/>
    <property type="match status" value="1"/>
</dbReference>
<evidence type="ECO:0000256" key="11">
    <source>
        <dbReference type="ARBA" id="ARBA00023447"/>
    </source>
</evidence>
<evidence type="ECO:0000256" key="4">
    <source>
        <dbReference type="ARBA" id="ARBA00022723"/>
    </source>
</evidence>
<evidence type="ECO:0000256" key="13">
    <source>
        <dbReference type="HAMAP-Rule" id="MF_00130"/>
    </source>
</evidence>
<evidence type="ECO:0000256" key="1">
    <source>
        <dbReference type="ARBA" id="ARBA00004496"/>
    </source>
</evidence>
<keyword evidence="4 13" id="KW-0479">Metal-binding</keyword>
<dbReference type="InterPro" id="IPR011856">
    <property type="entry name" value="tRNA_endonuc-like_dom_sf"/>
</dbReference>
<dbReference type="RefSeq" id="WP_111518236.1">
    <property type="nucleotide sequence ID" value="NZ_QKUB01000002.1"/>
</dbReference>
<comment type="subcellular location">
    <subcellularLocation>
        <location evidence="1 13">Cytoplasm</location>
    </subcellularLocation>
</comment>
<dbReference type="InterPro" id="IPR011335">
    <property type="entry name" value="Restrct_endonuc-II-like"/>
</dbReference>
<name>A0A2W7GCM2_9BACT</name>
<keyword evidence="10 13" id="KW-0234">DNA repair</keyword>
<dbReference type="Proteomes" id="UP000249646">
    <property type="component" value="Unassembled WGS sequence"/>
</dbReference>
<evidence type="ECO:0000313" key="15">
    <source>
        <dbReference type="Proteomes" id="UP000249646"/>
    </source>
</evidence>
<keyword evidence="15" id="KW-1185">Reference proteome</keyword>
<accession>A0A2W7GCM2</accession>
<dbReference type="CDD" id="cd22354">
    <property type="entry name" value="RecU-like"/>
    <property type="match status" value="1"/>
</dbReference>
<dbReference type="EMBL" id="QKUB01000002">
    <property type="protein sequence ID" value="PZW01438.1"/>
    <property type="molecule type" value="Genomic_DNA"/>
</dbReference>
<comment type="function">
    <text evidence="13">Endonuclease that resolves Holliday junction intermediates in genetic recombination. Cleaves mobile four-strand junctions by introducing symmetrical nicks in paired strands. Promotes annealing of linear ssDNA with homologous dsDNA. Required for DNA repair, homologous recombination and chromosome segregation.</text>
</comment>
<dbReference type="GO" id="GO:0006281">
    <property type="term" value="P:DNA repair"/>
    <property type="evidence" value="ECO:0007669"/>
    <property type="project" value="UniProtKB-UniRule"/>
</dbReference>
<dbReference type="SUPFAM" id="SSF52980">
    <property type="entry name" value="Restriction endonuclease-like"/>
    <property type="match status" value="1"/>
</dbReference>
<protein>
    <recommendedName>
        <fullName evidence="12 13">Holliday junction resolvase RecU</fullName>
        <ecNumber evidence="13">3.1.21.10</ecNumber>
    </recommendedName>
    <alternativeName>
        <fullName evidence="13">Recombination protein U homolog</fullName>
    </alternativeName>
</protein>
<reference evidence="14 15" key="1">
    <citation type="submission" date="2018-06" db="EMBL/GenBank/DDBJ databases">
        <title>Genomic Encyclopedia of Archaeal and Bacterial Type Strains, Phase II (KMG-II): from individual species to whole genera.</title>
        <authorList>
            <person name="Goeker M."/>
        </authorList>
    </citation>
    <scope>NUCLEOTIDE SEQUENCE [LARGE SCALE GENOMIC DNA]</scope>
    <source>
        <strain evidence="14 15">ATCC 51348</strain>
    </source>
</reference>
<evidence type="ECO:0000313" key="14">
    <source>
        <dbReference type="EMBL" id="PZW01438.1"/>
    </source>
</evidence>
<evidence type="ECO:0000256" key="6">
    <source>
        <dbReference type="ARBA" id="ARBA00022763"/>
    </source>
</evidence>
<keyword evidence="2 13" id="KW-0963">Cytoplasm</keyword>
<dbReference type="InterPro" id="IPR004612">
    <property type="entry name" value="Resolv_RecU"/>
</dbReference>
<dbReference type="GO" id="GO:0008821">
    <property type="term" value="F:crossover junction DNA endonuclease activity"/>
    <property type="evidence" value="ECO:0007669"/>
    <property type="project" value="UniProtKB-EC"/>
</dbReference>
<dbReference type="OrthoDB" id="9783592at2"/>
<dbReference type="Gene3D" id="3.40.1350.10">
    <property type="match status" value="1"/>
</dbReference>
<keyword evidence="7 13" id="KW-0378">Hydrolase</keyword>
<comment type="cofactor">
    <cofactor evidence="13">
        <name>Mg(2+)</name>
        <dbReference type="ChEBI" id="CHEBI:18420"/>
    </cofactor>
    <text evidence="13">Binds 1 Mg(2+) ion per subunit.</text>
</comment>
<feature type="binding site" evidence="13">
    <location>
        <position position="64"/>
    </location>
    <ligand>
        <name>Mg(2+)</name>
        <dbReference type="ChEBI" id="CHEBI:18420"/>
    </ligand>
</feature>
<feature type="binding site" evidence="13">
    <location>
        <position position="77"/>
    </location>
    <ligand>
        <name>Mg(2+)</name>
        <dbReference type="ChEBI" id="CHEBI:18420"/>
    </ligand>
</feature>
<evidence type="ECO:0000256" key="7">
    <source>
        <dbReference type="ARBA" id="ARBA00022801"/>
    </source>
</evidence>
<dbReference type="EC" id="3.1.21.10" evidence="13"/>
<organism evidence="14 15">
    <name type="scientific">Metamycoplasma auris</name>
    <dbReference type="NCBI Taxonomy" id="51363"/>
    <lineage>
        <taxon>Bacteria</taxon>
        <taxon>Bacillati</taxon>
        <taxon>Mycoplasmatota</taxon>
        <taxon>Mycoplasmoidales</taxon>
        <taxon>Metamycoplasmataceae</taxon>
        <taxon>Metamycoplasma</taxon>
    </lineage>
</organism>
<dbReference type="GO" id="GO:0007059">
    <property type="term" value="P:chromosome segregation"/>
    <property type="evidence" value="ECO:0007669"/>
    <property type="project" value="UniProtKB-UniRule"/>
</dbReference>
<evidence type="ECO:0000256" key="3">
    <source>
        <dbReference type="ARBA" id="ARBA00022722"/>
    </source>
</evidence>
<keyword evidence="5 13" id="KW-0255">Endonuclease</keyword>
<dbReference type="GO" id="GO:0006310">
    <property type="term" value="P:DNA recombination"/>
    <property type="evidence" value="ECO:0007669"/>
    <property type="project" value="UniProtKB-UniRule"/>
</dbReference>
<dbReference type="NCBIfam" id="NF002581">
    <property type="entry name" value="PRK02234.1-2"/>
    <property type="match status" value="1"/>
</dbReference>
<evidence type="ECO:0000256" key="2">
    <source>
        <dbReference type="ARBA" id="ARBA00022490"/>
    </source>
</evidence>
<comment type="caution">
    <text evidence="13">Lacks conserved residue(s) required for the propagation of feature annotation.</text>
</comment>
<feature type="site" description="Transition state stabilizer" evidence="13">
    <location>
        <position position="79"/>
    </location>
</feature>
<dbReference type="GO" id="GO:0003676">
    <property type="term" value="F:nucleic acid binding"/>
    <property type="evidence" value="ECO:0007669"/>
    <property type="project" value="InterPro"/>
</dbReference>
<comment type="catalytic activity">
    <reaction evidence="13">
        <text>Endonucleolytic cleavage at a junction such as a reciprocal single-stranded crossover between two homologous DNA duplexes (Holliday junction).</text>
        <dbReference type="EC" id="3.1.21.10"/>
    </reaction>
</comment>
<gene>
    <name evidence="13" type="primary">recU</name>
    <name evidence="14" type="ORF">BCF89_10262</name>
</gene>
<dbReference type="AlphaFoldDB" id="A0A2W7GCM2"/>
<evidence type="ECO:0000256" key="12">
    <source>
        <dbReference type="ARBA" id="ARBA00029523"/>
    </source>
</evidence>
<evidence type="ECO:0000256" key="10">
    <source>
        <dbReference type="ARBA" id="ARBA00023204"/>
    </source>
</evidence>
<evidence type="ECO:0000256" key="9">
    <source>
        <dbReference type="ARBA" id="ARBA00023172"/>
    </source>
</evidence>
<dbReference type="GO" id="GO:0005737">
    <property type="term" value="C:cytoplasm"/>
    <property type="evidence" value="ECO:0007669"/>
    <property type="project" value="UniProtKB-SubCell"/>
</dbReference>
<dbReference type="GO" id="GO:0000287">
    <property type="term" value="F:magnesium ion binding"/>
    <property type="evidence" value="ECO:0007669"/>
    <property type="project" value="UniProtKB-UniRule"/>
</dbReference>
<comment type="similarity">
    <text evidence="11 13">Belongs to the RecU family.</text>
</comment>
<evidence type="ECO:0000256" key="8">
    <source>
        <dbReference type="ARBA" id="ARBA00022842"/>
    </source>
</evidence>
<keyword evidence="3 13" id="KW-0540">Nuclease</keyword>
<dbReference type="Pfam" id="PF03838">
    <property type="entry name" value="RecU"/>
    <property type="match status" value="1"/>
</dbReference>
<keyword evidence="8 13" id="KW-0460">Magnesium</keyword>
<comment type="caution">
    <text evidence="14">The sequence shown here is derived from an EMBL/GenBank/DDBJ whole genome shotgun (WGS) entry which is preliminary data.</text>
</comment>
<keyword evidence="6 13" id="KW-0227">DNA damage</keyword>